<name>A0A8H5ESI4_9AGAR</name>
<gene>
    <name evidence="2" type="ORF">D9619_008177</name>
</gene>
<comment type="caution">
    <text evidence="2">The sequence shown here is derived from an EMBL/GenBank/DDBJ whole genome shotgun (WGS) entry which is preliminary data.</text>
</comment>
<sequence>MEDEPKRHEPAHGSSSDLDLDEPPPLLLPPPASIPIALLTTASYQSPLSPPPRMPGAVVGNATRIWELNVHWALHAQCGIWDPRGRGVDIWECIRDHDSTPGSQPPNPAYWRYIARR</sequence>
<proteinExistence type="predicted"/>
<evidence type="ECO:0000313" key="3">
    <source>
        <dbReference type="Proteomes" id="UP000567179"/>
    </source>
</evidence>
<dbReference type="EMBL" id="JAACJJ010000057">
    <property type="protein sequence ID" value="KAF5310751.1"/>
    <property type="molecule type" value="Genomic_DNA"/>
</dbReference>
<evidence type="ECO:0000313" key="2">
    <source>
        <dbReference type="EMBL" id="KAF5310751.1"/>
    </source>
</evidence>
<protein>
    <submittedName>
        <fullName evidence="2">Uncharacterized protein</fullName>
    </submittedName>
</protein>
<reference evidence="2 3" key="1">
    <citation type="journal article" date="2020" name="ISME J.">
        <title>Uncovering the hidden diversity of litter-decomposition mechanisms in mushroom-forming fungi.</title>
        <authorList>
            <person name="Floudas D."/>
            <person name="Bentzer J."/>
            <person name="Ahren D."/>
            <person name="Johansson T."/>
            <person name="Persson P."/>
            <person name="Tunlid A."/>
        </authorList>
    </citation>
    <scope>NUCLEOTIDE SEQUENCE [LARGE SCALE GENOMIC DNA]</scope>
    <source>
        <strain evidence="2 3">CBS 101986</strain>
    </source>
</reference>
<accession>A0A8H5ESI4</accession>
<feature type="compositionally biased region" description="Pro residues" evidence="1">
    <location>
        <begin position="23"/>
        <end position="32"/>
    </location>
</feature>
<organism evidence="2 3">
    <name type="scientific">Psilocybe cf. subviscida</name>
    <dbReference type="NCBI Taxonomy" id="2480587"/>
    <lineage>
        <taxon>Eukaryota</taxon>
        <taxon>Fungi</taxon>
        <taxon>Dikarya</taxon>
        <taxon>Basidiomycota</taxon>
        <taxon>Agaricomycotina</taxon>
        <taxon>Agaricomycetes</taxon>
        <taxon>Agaricomycetidae</taxon>
        <taxon>Agaricales</taxon>
        <taxon>Agaricineae</taxon>
        <taxon>Strophariaceae</taxon>
        <taxon>Psilocybe</taxon>
    </lineage>
</organism>
<keyword evidence="3" id="KW-1185">Reference proteome</keyword>
<feature type="compositionally biased region" description="Basic and acidic residues" evidence="1">
    <location>
        <begin position="1"/>
        <end position="11"/>
    </location>
</feature>
<dbReference type="OrthoDB" id="2712987at2759"/>
<dbReference type="AlphaFoldDB" id="A0A8H5ESI4"/>
<feature type="region of interest" description="Disordered" evidence="1">
    <location>
        <begin position="1"/>
        <end position="32"/>
    </location>
</feature>
<dbReference type="Proteomes" id="UP000567179">
    <property type="component" value="Unassembled WGS sequence"/>
</dbReference>
<evidence type="ECO:0000256" key="1">
    <source>
        <dbReference type="SAM" id="MobiDB-lite"/>
    </source>
</evidence>